<evidence type="ECO:0000259" key="1">
    <source>
        <dbReference type="Pfam" id="PF24809"/>
    </source>
</evidence>
<gene>
    <name evidence="2" type="ORF">AB675_3562</name>
</gene>
<organism evidence="2 3">
    <name type="scientific">Cyphellophora attinorum</name>
    <dbReference type="NCBI Taxonomy" id="1664694"/>
    <lineage>
        <taxon>Eukaryota</taxon>
        <taxon>Fungi</taxon>
        <taxon>Dikarya</taxon>
        <taxon>Ascomycota</taxon>
        <taxon>Pezizomycotina</taxon>
        <taxon>Eurotiomycetes</taxon>
        <taxon>Chaetothyriomycetidae</taxon>
        <taxon>Chaetothyriales</taxon>
        <taxon>Cyphellophoraceae</taxon>
        <taxon>Cyphellophora</taxon>
    </lineage>
</organism>
<evidence type="ECO:0000313" key="3">
    <source>
        <dbReference type="Proteomes" id="UP000038010"/>
    </source>
</evidence>
<dbReference type="OrthoDB" id="4840035at2759"/>
<reference evidence="2 3" key="1">
    <citation type="submission" date="2015-06" db="EMBL/GenBank/DDBJ databases">
        <title>Draft genome of the ant-associated black yeast Phialophora attae CBS 131958.</title>
        <authorList>
            <person name="Moreno L.F."/>
            <person name="Stielow B.J."/>
            <person name="de Hoog S."/>
            <person name="Vicente V.A."/>
            <person name="Weiss V.A."/>
            <person name="de Vries M."/>
            <person name="Cruz L.M."/>
            <person name="Souza E.M."/>
        </authorList>
    </citation>
    <scope>NUCLEOTIDE SEQUENCE [LARGE SCALE GENOMIC DNA]</scope>
    <source>
        <strain evidence="2 3">CBS 131958</strain>
    </source>
</reference>
<dbReference type="Pfam" id="PF24809">
    <property type="entry name" value="DUF7708"/>
    <property type="match status" value="1"/>
</dbReference>
<dbReference type="AlphaFoldDB" id="A0A0N0NM17"/>
<dbReference type="EMBL" id="LFJN01000014">
    <property type="protein sequence ID" value="KPI39828.1"/>
    <property type="molecule type" value="Genomic_DNA"/>
</dbReference>
<dbReference type="RefSeq" id="XP_017999791.1">
    <property type="nucleotide sequence ID" value="XM_018143623.1"/>
</dbReference>
<dbReference type="STRING" id="1664694.A0A0N0NM17"/>
<comment type="caution">
    <text evidence="2">The sequence shown here is derived from an EMBL/GenBank/DDBJ whole genome shotgun (WGS) entry which is preliminary data.</text>
</comment>
<accession>A0A0N0NM17</accession>
<dbReference type="InterPro" id="IPR056125">
    <property type="entry name" value="DUF7708"/>
</dbReference>
<keyword evidence="3" id="KW-1185">Reference proteome</keyword>
<name>A0A0N0NM17_9EURO</name>
<evidence type="ECO:0000313" key="2">
    <source>
        <dbReference type="EMBL" id="KPI39828.1"/>
    </source>
</evidence>
<dbReference type="Proteomes" id="UP000038010">
    <property type="component" value="Unassembled WGS sequence"/>
</dbReference>
<dbReference type="VEuPathDB" id="FungiDB:AB675_3562"/>
<dbReference type="GeneID" id="28735503"/>
<protein>
    <recommendedName>
        <fullName evidence="1">DUF7708 domain-containing protein</fullName>
    </recommendedName>
</protein>
<feature type="domain" description="DUF7708" evidence="1">
    <location>
        <begin position="148"/>
        <end position="255"/>
    </location>
</feature>
<sequence length="608" mass="68116">MDNGAENGRALKKRFEKAITTFTKIAQAQTPQENLTRALVLADDLDEHARNATSSLSRRWQNLCRGQVLAADSDQTSQSPPAVEDLDDVARRVMQAWRKFARSLPKEQSAELENKPPDLRFLQQAVQDANASFETKREGTGIKQGFQRVCNAFGNYQHLAGILPDGDMYLCLISGGFGAMIKASVNHANIAESVSKALVEISEDMSFCGRLIIQHPVNETMRSYIRQLYALIFECFTDIFTEWHRSSWSRIRHSFNPDALARIVDRPCRDMRVRLEWLQREAQLENTSEMRQTYQSVIDLHQTHIAMAGEVSRLTTFNENMERHFFSMSQQQIALVRTGKQMQQTLRAGFLRIESDRLHITELEGSSRESSGSREFPAIPAEVEMRYSKADLQQAIRVYSEPLATVDYQKASSFVWIEGPADVEEPSVNTLTSVSLVGIAQKSAIPYVAYFAEPVKAPDEVERAKRASKTVAALVTTLIWQIVNALPEDIEVGGNFSQKRFACLAGHNNVAAVKLLGELLQVFPLPLICVLDGLQHLDRGKEATRALRKLVEVLCTARSADGVVRRVCCTTNGFSSVLGRQERPLNRVTYDVERHAGDTGLEVLSVAI</sequence>
<proteinExistence type="predicted"/>